<proteinExistence type="predicted"/>
<dbReference type="HOGENOM" id="CLU_082999_0_0_0"/>
<dbReference type="InterPro" id="IPR041413">
    <property type="entry name" value="MLTR_LBD"/>
</dbReference>
<dbReference type="Proteomes" id="UP000000787">
    <property type="component" value="Chromosome"/>
</dbReference>
<name>A9AYG8_HERA2</name>
<organism evidence="2 3">
    <name type="scientific">Herpetosiphon aurantiacus (strain ATCC 23779 / DSM 785 / 114-95)</name>
    <dbReference type="NCBI Taxonomy" id="316274"/>
    <lineage>
        <taxon>Bacteria</taxon>
        <taxon>Bacillati</taxon>
        <taxon>Chloroflexota</taxon>
        <taxon>Chloroflexia</taxon>
        <taxon>Herpetosiphonales</taxon>
        <taxon>Herpetosiphonaceae</taxon>
        <taxon>Herpetosiphon</taxon>
    </lineage>
</organism>
<keyword evidence="3" id="KW-1185">Reference proteome</keyword>
<evidence type="ECO:0000313" key="3">
    <source>
        <dbReference type="Proteomes" id="UP000000787"/>
    </source>
</evidence>
<dbReference type="Pfam" id="PF17765">
    <property type="entry name" value="MLTR_LBD"/>
    <property type="match status" value="1"/>
</dbReference>
<evidence type="ECO:0000313" key="2">
    <source>
        <dbReference type="EMBL" id="ABX03550.1"/>
    </source>
</evidence>
<protein>
    <recommendedName>
        <fullName evidence="1">MmyB-like transcription regulator ligand binding domain-containing protein</fullName>
    </recommendedName>
</protein>
<dbReference type="InParanoid" id="A9AYG8"/>
<feature type="domain" description="MmyB-like transcription regulator ligand binding" evidence="1">
    <location>
        <begin position="119"/>
        <end position="232"/>
    </location>
</feature>
<gene>
    <name evidence="2" type="ordered locus">Haur_0902</name>
</gene>
<sequence>MTEQAPQLNANDAFIEAAERIRILHKRDLEDAIRDRKRPKLSASPFSQQAIWLEFPTYKRLLEKRAKITVPEVIVRGVATLLECNISERNILLSAAGYKPDPEILSGAALEQHLERYRSIVHNLTIPGFILNHVWDILEVNSLMNRLFEHYMSGFASIPVDDRNILNLMFDPRYGFKRLFSVDIIQWELMARSYIYNFRQATKGFELETWYRAKINYLSQFADFNLIWKQVEANLYKEYDTSLTYFTSQFFGFRSIYITESEKFPYPRINAYISEDLTASIALLATPNQA</sequence>
<dbReference type="Gene3D" id="3.30.450.180">
    <property type="match status" value="1"/>
</dbReference>
<reference evidence="2 3" key="1">
    <citation type="journal article" date="2011" name="Stand. Genomic Sci.">
        <title>Complete genome sequence of the filamentous gliding predatory bacterium Herpetosiphon aurantiacus type strain (114-95(T)).</title>
        <authorList>
            <person name="Kiss H."/>
            <person name="Nett M."/>
            <person name="Domin N."/>
            <person name="Martin K."/>
            <person name="Maresca J.A."/>
            <person name="Copeland A."/>
            <person name="Lapidus A."/>
            <person name="Lucas S."/>
            <person name="Berry K.W."/>
            <person name="Glavina Del Rio T."/>
            <person name="Dalin E."/>
            <person name="Tice H."/>
            <person name="Pitluck S."/>
            <person name="Richardson P."/>
            <person name="Bruce D."/>
            <person name="Goodwin L."/>
            <person name="Han C."/>
            <person name="Detter J.C."/>
            <person name="Schmutz J."/>
            <person name="Brettin T."/>
            <person name="Land M."/>
            <person name="Hauser L."/>
            <person name="Kyrpides N.C."/>
            <person name="Ivanova N."/>
            <person name="Goker M."/>
            <person name="Woyke T."/>
            <person name="Klenk H.P."/>
            <person name="Bryant D.A."/>
        </authorList>
    </citation>
    <scope>NUCLEOTIDE SEQUENCE [LARGE SCALE GENOMIC DNA]</scope>
    <source>
        <strain evidence="3">ATCC 23779 / DSM 785 / 114-95</strain>
    </source>
</reference>
<evidence type="ECO:0000259" key="1">
    <source>
        <dbReference type="Pfam" id="PF17765"/>
    </source>
</evidence>
<accession>A9AYG8</accession>
<dbReference type="AlphaFoldDB" id="A9AYG8"/>
<dbReference type="BioCyc" id="HAUR316274:GHYA-916-MONOMER"/>
<dbReference type="PANTHER" id="PTHR35010">
    <property type="entry name" value="BLL4672 PROTEIN-RELATED"/>
    <property type="match status" value="1"/>
</dbReference>
<dbReference type="EMBL" id="CP000875">
    <property type="protein sequence ID" value="ABX03550.1"/>
    <property type="molecule type" value="Genomic_DNA"/>
</dbReference>
<dbReference type="KEGG" id="hau:Haur_0902"/>